<dbReference type="AlphaFoldDB" id="A0AAN7DK73"/>
<name>A0AAN7DK73_9FUNG</name>
<evidence type="ECO:0000313" key="2">
    <source>
        <dbReference type="EMBL" id="KAK4518487.1"/>
    </source>
</evidence>
<comment type="caution">
    <text evidence="2">The sequence shown here is derived from an EMBL/GenBank/DDBJ whole genome shotgun (WGS) entry which is preliminary data.</text>
</comment>
<sequence>MTIPTKTSKSELRKKSSKAKQIDQIPEKPCKKIEAPTSTKPVPSKKVKHQPKEAEVEKVQKKKTRSSDVISISKKASLKKVNSSAELKHKSSLAPLPTKNARKKSKQTSNSTTSNVPKTAINNVKKQEKTDPHKHVVKSTADKKSSTKKLKKQSSAHILPSLPSPPPLTSTPATRLPLRQCALMATSVSVGVDMGTQTDPIVDTQLSKPTYHSHYLDVRDLVPVSALKITLEELMDSMQIVEKQSAAVPIKKQATIKSRLRKALKSIKI</sequence>
<feature type="region of interest" description="Disordered" evidence="1">
    <location>
        <begin position="1"/>
        <end position="172"/>
    </location>
</feature>
<gene>
    <name evidence="2" type="ORF">ATC70_008705</name>
</gene>
<reference evidence="2 3" key="1">
    <citation type="submission" date="2022-11" db="EMBL/GenBank/DDBJ databases">
        <title>Mucor velutinosus strain NIH1002 WGS.</title>
        <authorList>
            <person name="Subramanian P."/>
            <person name="Mullikin J.C."/>
            <person name="Segre J.A."/>
            <person name="Zelazny A.M."/>
        </authorList>
    </citation>
    <scope>NUCLEOTIDE SEQUENCE [LARGE SCALE GENOMIC DNA]</scope>
    <source>
        <strain evidence="2 3">NIH1002</strain>
    </source>
</reference>
<dbReference type="GeneID" id="89952391"/>
<accession>A0AAN7DK73</accession>
<feature type="compositionally biased region" description="Basic and acidic residues" evidence="1">
    <location>
        <begin position="125"/>
        <end position="145"/>
    </location>
</feature>
<dbReference type="EMBL" id="JASEJX010000012">
    <property type="protein sequence ID" value="KAK4518487.1"/>
    <property type="molecule type" value="Genomic_DNA"/>
</dbReference>
<proteinExistence type="predicted"/>
<dbReference type="RefSeq" id="XP_064685153.1">
    <property type="nucleotide sequence ID" value="XM_064827951.1"/>
</dbReference>
<keyword evidence="3" id="KW-1185">Reference proteome</keyword>
<organism evidence="2 3">
    <name type="scientific">Mucor velutinosus</name>
    <dbReference type="NCBI Taxonomy" id="708070"/>
    <lineage>
        <taxon>Eukaryota</taxon>
        <taxon>Fungi</taxon>
        <taxon>Fungi incertae sedis</taxon>
        <taxon>Mucoromycota</taxon>
        <taxon>Mucoromycotina</taxon>
        <taxon>Mucoromycetes</taxon>
        <taxon>Mucorales</taxon>
        <taxon>Mucorineae</taxon>
        <taxon>Mucoraceae</taxon>
        <taxon>Mucor</taxon>
    </lineage>
</organism>
<feature type="compositionally biased region" description="Basic and acidic residues" evidence="1">
    <location>
        <begin position="50"/>
        <end position="59"/>
    </location>
</feature>
<protein>
    <submittedName>
        <fullName evidence="2">Uncharacterized protein</fullName>
    </submittedName>
</protein>
<evidence type="ECO:0000256" key="1">
    <source>
        <dbReference type="SAM" id="MobiDB-lite"/>
    </source>
</evidence>
<dbReference type="Proteomes" id="UP001304243">
    <property type="component" value="Unassembled WGS sequence"/>
</dbReference>
<feature type="compositionally biased region" description="Basic and acidic residues" evidence="1">
    <location>
        <begin position="25"/>
        <end position="34"/>
    </location>
</feature>
<evidence type="ECO:0000313" key="3">
    <source>
        <dbReference type="Proteomes" id="UP001304243"/>
    </source>
</evidence>